<evidence type="ECO:0000313" key="8">
    <source>
        <dbReference type="EMBL" id="RDI70800.1"/>
    </source>
</evidence>
<evidence type="ECO:0000313" key="9">
    <source>
        <dbReference type="EMBL" id="SDQ51781.1"/>
    </source>
</evidence>
<keyword evidence="5 7" id="KW-0472">Membrane</keyword>
<feature type="transmembrane region" description="Helical" evidence="7">
    <location>
        <begin position="112"/>
        <end position="140"/>
    </location>
</feature>
<evidence type="ECO:0000256" key="1">
    <source>
        <dbReference type="ARBA" id="ARBA00004651"/>
    </source>
</evidence>
<feature type="transmembrane region" description="Helical" evidence="7">
    <location>
        <begin position="297"/>
        <end position="325"/>
    </location>
</feature>
<sequence length="811" mass="85835">MVEHTRTLDFKIAFALGLGTMIAAGIFSLSGSAVLRIGSTAVVAFTLAAVVAGLTAAAYSEFASIYSENGGGYLFTSRTFEGLDFLKYGIGMALFLGYTGTTAFYLATMDEWFFRFIVPGLSGTVPHGTFGVLTAVLLGVLNARGTEESGAFQLVVTSAKVAILVVFVGGMFAAVGFGPATTEFATSFQFEPVETVSVAALAFITFFGFSAIAASAGEIIEPRKTVPRAIAASIVTVTVLYAFVIVAMVNIYNVTDRLARDPQTILELGETAMGAVSQAFIPVTVSVLGNSIAVGEALIVAGAIFSMVSASNASILAASGIGSLMGRQGHAPRRFSRIHPEYGTPFWSVTTVTLTIAGLIVVFITLLSEEGVTGLHVLGLNSLTGFATFNLLVPLAVVNVALIYSRRNFPDLERGFRMPGVPVLPILGVVANLALILNLPTSGVVVGIAVVLALSGLYFLWGGGPDIEDLYERAVEPRGRPGGETPAGAASEPGGLPEDAYRVLVPVARPSRAERYVRLAALIGRARSESPAIQVVNVTEIPEQTPNELVRETAEGRADRISETLAAADVDVEYTVEGHISRDVGFDIVHTARGDEADLILMGYPTEHPEIAEAVEYDSPCDVVYASGFPDDPERLFETVTVGVGGGPHHRALLPLVNAFGAEGRRIRLVSVDPADGPRDKAEDPEATLSELEHREAVDVRHVSSASVAEGLVSSAAESGGVLLIGASRDRRLKRWVFGSTPDRVVKLAAGSDPELPVLVYASAASVPQRIEATLFPVYKYFKRFGRTSDTTRTERTNGPDATRTEKRTEP</sequence>
<keyword evidence="2" id="KW-1003">Cell membrane</keyword>
<dbReference type="PANTHER" id="PTHR42770:SF11">
    <property type="entry name" value="INNER MEMBRANE TRANSPORT PROTEIN YBAT"/>
    <property type="match status" value="1"/>
</dbReference>
<feature type="transmembrane region" description="Helical" evidence="7">
    <location>
        <begin position="346"/>
        <end position="366"/>
    </location>
</feature>
<protein>
    <submittedName>
        <fullName evidence="8">Amino acid permease</fullName>
    </submittedName>
    <submittedName>
        <fullName evidence="9">Amino acid transporter</fullName>
    </submittedName>
</protein>
<dbReference type="PANTHER" id="PTHR42770">
    <property type="entry name" value="AMINO ACID TRANSPORTER-RELATED"/>
    <property type="match status" value="1"/>
</dbReference>
<feature type="region of interest" description="Disordered" evidence="6">
    <location>
        <begin position="476"/>
        <end position="495"/>
    </location>
</feature>
<dbReference type="Proteomes" id="UP000255421">
    <property type="component" value="Unassembled WGS sequence"/>
</dbReference>
<dbReference type="AlphaFoldDB" id="A0A1H1BIQ5"/>
<dbReference type="InterPro" id="IPR002293">
    <property type="entry name" value="AA/rel_permease1"/>
</dbReference>
<dbReference type="Gene3D" id="3.40.50.12370">
    <property type="match status" value="1"/>
</dbReference>
<keyword evidence="3 7" id="KW-0812">Transmembrane</keyword>
<gene>
    <name evidence="8" type="ORF">DWB78_03125</name>
    <name evidence="9" type="ORF">SAMN05216278_1813</name>
</gene>
<comment type="subcellular location">
    <subcellularLocation>
        <location evidence="1">Cell membrane</location>
        <topology evidence="1">Multi-pass membrane protein</topology>
    </subcellularLocation>
</comment>
<dbReference type="GO" id="GO:0022857">
    <property type="term" value="F:transmembrane transporter activity"/>
    <property type="evidence" value="ECO:0007669"/>
    <property type="project" value="InterPro"/>
</dbReference>
<keyword evidence="11" id="KW-1185">Reference proteome</keyword>
<dbReference type="Pfam" id="PF13520">
    <property type="entry name" value="AA_permease_2"/>
    <property type="match status" value="1"/>
</dbReference>
<dbReference type="OrthoDB" id="43026at2157"/>
<dbReference type="SUPFAM" id="SSF52402">
    <property type="entry name" value="Adenine nucleotide alpha hydrolases-like"/>
    <property type="match status" value="2"/>
</dbReference>
<evidence type="ECO:0000313" key="11">
    <source>
        <dbReference type="Proteomes" id="UP000255421"/>
    </source>
</evidence>
<feature type="transmembrane region" description="Helical" evidence="7">
    <location>
        <begin position="386"/>
        <end position="404"/>
    </location>
</feature>
<reference evidence="10" key="2">
    <citation type="submission" date="2016-10" db="EMBL/GenBank/DDBJ databases">
        <authorList>
            <person name="Varghese N."/>
            <person name="Submissions S."/>
        </authorList>
    </citation>
    <scope>NUCLEOTIDE SEQUENCE [LARGE SCALE GENOMIC DNA]</scope>
    <source>
        <strain evidence="10">CGMCC 1.12397</strain>
    </source>
</reference>
<accession>A0A1H1BIQ5</accession>
<feature type="transmembrane region" description="Helical" evidence="7">
    <location>
        <begin position="41"/>
        <end position="64"/>
    </location>
</feature>
<evidence type="ECO:0000313" key="10">
    <source>
        <dbReference type="Proteomes" id="UP000199289"/>
    </source>
</evidence>
<feature type="region of interest" description="Disordered" evidence="6">
    <location>
        <begin position="790"/>
        <end position="811"/>
    </location>
</feature>
<reference evidence="9" key="1">
    <citation type="submission" date="2016-10" db="EMBL/GenBank/DDBJ databases">
        <authorList>
            <person name="de Groot N.N."/>
        </authorList>
    </citation>
    <scope>NUCLEOTIDE SEQUENCE [LARGE SCALE GENOMIC DNA]</scope>
    <source>
        <strain evidence="9">CGMCC 1.12397</strain>
    </source>
</reference>
<reference evidence="8 11" key="3">
    <citation type="submission" date="2018-07" db="EMBL/GenBank/DDBJ databases">
        <title>Genome sequence of extremly halophilic archaeon Halopelagius longus strain BC12-B1.</title>
        <authorList>
            <person name="Zhang X."/>
        </authorList>
    </citation>
    <scope>NUCLEOTIDE SEQUENCE [LARGE SCALE GENOMIC DNA]</scope>
    <source>
        <strain evidence="8 11">BC12-B1</strain>
    </source>
</reference>
<dbReference type="Gene3D" id="1.20.1740.10">
    <property type="entry name" value="Amino acid/polyamine transporter I"/>
    <property type="match status" value="1"/>
</dbReference>
<evidence type="ECO:0000256" key="5">
    <source>
        <dbReference type="ARBA" id="ARBA00023136"/>
    </source>
</evidence>
<feature type="transmembrane region" description="Helical" evidence="7">
    <location>
        <begin position="152"/>
        <end position="177"/>
    </location>
</feature>
<dbReference type="GO" id="GO:0005886">
    <property type="term" value="C:plasma membrane"/>
    <property type="evidence" value="ECO:0007669"/>
    <property type="project" value="UniProtKB-SubCell"/>
</dbReference>
<organism evidence="9 10">
    <name type="scientific">Halopelagius longus</name>
    <dbReference type="NCBI Taxonomy" id="1236180"/>
    <lineage>
        <taxon>Archaea</taxon>
        <taxon>Methanobacteriati</taxon>
        <taxon>Methanobacteriota</taxon>
        <taxon>Stenosarchaea group</taxon>
        <taxon>Halobacteria</taxon>
        <taxon>Halobacteriales</taxon>
        <taxon>Haloferacaceae</taxon>
    </lineage>
</organism>
<proteinExistence type="predicted"/>
<dbReference type="EMBL" id="FNKQ01000002">
    <property type="protein sequence ID" value="SDQ51781.1"/>
    <property type="molecule type" value="Genomic_DNA"/>
</dbReference>
<evidence type="ECO:0000256" key="2">
    <source>
        <dbReference type="ARBA" id="ARBA00022475"/>
    </source>
</evidence>
<dbReference type="RefSeq" id="WP_092536119.1">
    <property type="nucleotide sequence ID" value="NZ_FNKQ01000002.1"/>
</dbReference>
<feature type="transmembrane region" description="Helical" evidence="7">
    <location>
        <begin position="12"/>
        <end position="35"/>
    </location>
</feature>
<evidence type="ECO:0000256" key="3">
    <source>
        <dbReference type="ARBA" id="ARBA00022692"/>
    </source>
</evidence>
<evidence type="ECO:0000256" key="7">
    <source>
        <dbReference type="SAM" id="Phobius"/>
    </source>
</evidence>
<keyword evidence="4 7" id="KW-1133">Transmembrane helix</keyword>
<feature type="transmembrane region" description="Helical" evidence="7">
    <location>
        <begin position="416"/>
        <end position="437"/>
    </location>
</feature>
<feature type="transmembrane region" description="Helical" evidence="7">
    <location>
        <begin position="229"/>
        <end position="252"/>
    </location>
</feature>
<dbReference type="InterPro" id="IPR050367">
    <property type="entry name" value="APC_superfamily"/>
</dbReference>
<dbReference type="EMBL" id="QQST01000001">
    <property type="protein sequence ID" value="RDI70800.1"/>
    <property type="molecule type" value="Genomic_DNA"/>
</dbReference>
<feature type="transmembrane region" description="Helical" evidence="7">
    <location>
        <begin position="85"/>
        <end position="106"/>
    </location>
</feature>
<dbReference type="Proteomes" id="UP000199289">
    <property type="component" value="Unassembled WGS sequence"/>
</dbReference>
<evidence type="ECO:0000256" key="4">
    <source>
        <dbReference type="ARBA" id="ARBA00022989"/>
    </source>
</evidence>
<evidence type="ECO:0000256" key="6">
    <source>
        <dbReference type="SAM" id="MobiDB-lite"/>
    </source>
</evidence>
<name>A0A1H1BIQ5_9EURY</name>
<feature type="transmembrane region" description="Helical" evidence="7">
    <location>
        <begin position="197"/>
        <end position="217"/>
    </location>
</feature>
<feature type="transmembrane region" description="Helical" evidence="7">
    <location>
        <begin position="443"/>
        <end position="461"/>
    </location>
</feature>